<dbReference type="Proteomes" id="UP001054252">
    <property type="component" value="Unassembled WGS sequence"/>
</dbReference>
<dbReference type="AlphaFoldDB" id="A0AAV5JUX2"/>
<protein>
    <submittedName>
        <fullName evidence="2">Uncharacterized protein</fullName>
    </submittedName>
</protein>
<gene>
    <name evidence="2" type="ORF">SLEP1_g25929</name>
</gene>
<feature type="signal peptide" evidence="1">
    <location>
        <begin position="1"/>
        <end position="31"/>
    </location>
</feature>
<dbReference type="EMBL" id="BPVZ01000042">
    <property type="protein sequence ID" value="GKV15127.1"/>
    <property type="molecule type" value="Genomic_DNA"/>
</dbReference>
<sequence length="54" mass="6505">MRLFCASWNWGVRKCWKSFPFCLFLVLKIWDEQIPVSSKVYEKGVLFCFFLHGI</sequence>
<name>A0AAV5JUX2_9ROSI</name>
<feature type="chain" id="PRO_5043517784" evidence="1">
    <location>
        <begin position="32"/>
        <end position="54"/>
    </location>
</feature>
<accession>A0AAV5JUX2</accession>
<proteinExistence type="predicted"/>
<evidence type="ECO:0000313" key="2">
    <source>
        <dbReference type="EMBL" id="GKV15127.1"/>
    </source>
</evidence>
<keyword evidence="3" id="KW-1185">Reference proteome</keyword>
<organism evidence="2 3">
    <name type="scientific">Rubroshorea leprosula</name>
    <dbReference type="NCBI Taxonomy" id="152421"/>
    <lineage>
        <taxon>Eukaryota</taxon>
        <taxon>Viridiplantae</taxon>
        <taxon>Streptophyta</taxon>
        <taxon>Embryophyta</taxon>
        <taxon>Tracheophyta</taxon>
        <taxon>Spermatophyta</taxon>
        <taxon>Magnoliopsida</taxon>
        <taxon>eudicotyledons</taxon>
        <taxon>Gunneridae</taxon>
        <taxon>Pentapetalae</taxon>
        <taxon>rosids</taxon>
        <taxon>malvids</taxon>
        <taxon>Malvales</taxon>
        <taxon>Dipterocarpaceae</taxon>
        <taxon>Rubroshorea</taxon>
    </lineage>
</organism>
<evidence type="ECO:0000256" key="1">
    <source>
        <dbReference type="SAM" id="SignalP"/>
    </source>
</evidence>
<comment type="caution">
    <text evidence="2">The sequence shown here is derived from an EMBL/GenBank/DDBJ whole genome shotgun (WGS) entry which is preliminary data.</text>
</comment>
<reference evidence="2 3" key="1">
    <citation type="journal article" date="2021" name="Commun. Biol.">
        <title>The genome of Shorea leprosula (Dipterocarpaceae) highlights the ecological relevance of drought in aseasonal tropical rainforests.</title>
        <authorList>
            <person name="Ng K.K.S."/>
            <person name="Kobayashi M.J."/>
            <person name="Fawcett J.A."/>
            <person name="Hatakeyama M."/>
            <person name="Paape T."/>
            <person name="Ng C.H."/>
            <person name="Ang C.C."/>
            <person name="Tnah L.H."/>
            <person name="Lee C.T."/>
            <person name="Nishiyama T."/>
            <person name="Sese J."/>
            <person name="O'Brien M.J."/>
            <person name="Copetti D."/>
            <person name="Mohd Noor M.I."/>
            <person name="Ong R.C."/>
            <person name="Putra M."/>
            <person name="Sireger I.Z."/>
            <person name="Indrioko S."/>
            <person name="Kosugi Y."/>
            <person name="Izuno A."/>
            <person name="Isagi Y."/>
            <person name="Lee S.L."/>
            <person name="Shimizu K.K."/>
        </authorList>
    </citation>
    <scope>NUCLEOTIDE SEQUENCE [LARGE SCALE GENOMIC DNA]</scope>
    <source>
        <strain evidence="2">214</strain>
    </source>
</reference>
<evidence type="ECO:0000313" key="3">
    <source>
        <dbReference type="Proteomes" id="UP001054252"/>
    </source>
</evidence>
<keyword evidence="1" id="KW-0732">Signal</keyword>